<feature type="transmembrane region" description="Helical" evidence="5">
    <location>
        <begin position="179"/>
        <end position="199"/>
    </location>
</feature>
<gene>
    <name evidence="6" type="ORF">DSTB1V02_LOCUS11691</name>
</gene>
<evidence type="ECO:0000256" key="5">
    <source>
        <dbReference type="SAM" id="Phobius"/>
    </source>
</evidence>
<evidence type="ECO:0000256" key="4">
    <source>
        <dbReference type="ARBA" id="ARBA00023136"/>
    </source>
</evidence>
<organism evidence="6">
    <name type="scientific">Darwinula stevensoni</name>
    <dbReference type="NCBI Taxonomy" id="69355"/>
    <lineage>
        <taxon>Eukaryota</taxon>
        <taxon>Metazoa</taxon>
        <taxon>Ecdysozoa</taxon>
        <taxon>Arthropoda</taxon>
        <taxon>Crustacea</taxon>
        <taxon>Oligostraca</taxon>
        <taxon>Ostracoda</taxon>
        <taxon>Podocopa</taxon>
        <taxon>Podocopida</taxon>
        <taxon>Darwinulocopina</taxon>
        <taxon>Darwinuloidea</taxon>
        <taxon>Darwinulidae</taxon>
        <taxon>Darwinula</taxon>
    </lineage>
</organism>
<accession>A0A7R9FR90</accession>
<keyword evidence="7" id="KW-1185">Reference proteome</keyword>
<proteinExistence type="predicted"/>
<evidence type="ECO:0000256" key="3">
    <source>
        <dbReference type="ARBA" id="ARBA00022989"/>
    </source>
</evidence>
<protein>
    <recommendedName>
        <fullName evidence="8">B(0,+)-type amino acid transporter 1</fullName>
    </recommendedName>
</protein>
<evidence type="ECO:0000256" key="2">
    <source>
        <dbReference type="ARBA" id="ARBA00022692"/>
    </source>
</evidence>
<evidence type="ECO:0008006" key="8">
    <source>
        <dbReference type="Google" id="ProtNLM"/>
    </source>
</evidence>
<evidence type="ECO:0000313" key="7">
    <source>
        <dbReference type="Proteomes" id="UP000677054"/>
    </source>
</evidence>
<feature type="transmembrane region" description="Helical" evidence="5">
    <location>
        <begin position="260"/>
        <end position="280"/>
    </location>
</feature>
<dbReference type="Pfam" id="PF13520">
    <property type="entry name" value="AA_permease_2"/>
    <property type="match status" value="2"/>
</dbReference>
<feature type="transmembrane region" description="Helical" evidence="5">
    <location>
        <begin position="115"/>
        <end position="133"/>
    </location>
</feature>
<sequence length="310" mass="34859">MDHIKSESDHMGTLSWPSQDFGEKVLDVMAWIMPVSVALSTFGAANGTEFTSGRLCYAAAREGHLVDILSYVHVRRMTPSPALIFNVHISIPIIVMVISAYLVVAPIIDNPQMEYLYASCFIAGGLIFYYPFVYRKWVLLGMKPDLHACRLCYAAAREGHLVDILSYVHVRRMTPSPALIFNGLIALAMITVGDINSLIDFFSFTAWIFYGGAMAALIVMRYTKRDVPRPYKVHISIPIIVMVISVYLVVAPIIDNPQMEYLYASCFIAGGLIFYYPFVYRKWVLLGMNKITVFFQLLLEVVPTDKLSGL</sequence>
<feature type="transmembrane region" description="Helical" evidence="5">
    <location>
        <begin position="235"/>
        <end position="254"/>
    </location>
</feature>
<dbReference type="GO" id="GO:0016020">
    <property type="term" value="C:membrane"/>
    <property type="evidence" value="ECO:0007669"/>
    <property type="project" value="UniProtKB-SubCell"/>
</dbReference>
<reference evidence="6" key="1">
    <citation type="submission" date="2020-11" db="EMBL/GenBank/DDBJ databases">
        <authorList>
            <person name="Tran Van P."/>
        </authorList>
    </citation>
    <scope>NUCLEOTIDE SEQUENCE</scope>
</reference>
<dbReference type="EMBL" id="CAJPEV010003948">
    <property type="protein sequence ID" value="CAG0900866.1"/>
    <property type="molecule type" value="Genomic_DNA"/>
</dbReference>
<feature type="transmembrane region" description="Helical" evidence="5">
    <location>
        <begin position="83"/>
        <end position="103"/>
    </location>
</feature>
<dbReference type="PANTHER" id="PTHR11785">
    <property type="entry name" value="AMINO ACID TRANSPORTER"/>
    <property type="match status" value="1"/>
</dbReference>
<name>A0A7R9FR90_9CRUS</name>
<feature type="transmembrane region" description="Helical" evidence="5">
    <location>
        <begin position="205"/>
        <end position="223"/>
    </location>
</feature>
<dbReference type="Proteomes" id="UP000677054">
    <property type="component" value="Unassembled WGS sequence"/>
</dbReference>
<dbReference type="InterPro" id="IPR050598">
    <property type="entry name" value="AminoAcid_Transporter"/>
</dbReference>
<keyword evidence="2 5" id="KW-0812">Transmembrane</keyword>
<evidence type="ECO:0000256" key="1">
    <source>
        <dbReference type="ARBA" id="ARBA00004141"/>
    </source>
</evidence>
<dbReference type="OrthoDB" id="5982228at2759"/>
<dbReference type="PANTHER" id="PTHR11785:SF512">
    <property type="entry name" value="SOBREMESA, ISOFORM B"/>
    <property type="match status" value="1"/>
</dbReference>
<keyword evidence="4 5" id="KW-0472">Membrane</keyword>
<dbReference type="EMBL" id="LR903465">
    <property type="protein sequence ID" value="CAD7251930.1"/>
    <property type="molecule type" value="Genomic_DNA"/>
</dbReference>
<dbReference type="AlphaFoldDB" id="A0A7R9FR90"/>
<dbReference type="Gene3D" id="1.20.1740.10">
    <property type="entry name" value="Amino acid/polyamine transporter I"/>
    <property type="match status" value="2"/>
</dbReference>
<dbReference type="InterPro" id="IPR002293">
    <property type="entry name" value="AA/rel_permease1"/>
</dbReference>
<evidence type="ECO:0000313" key="6">
    <source>
        <dbReference type="EMBL" id="CAD7251930.1"/>
    </source>
</evidence>
<dbReference type="GO" id="GO:0015179">
    <property type="term" value="F:L-amino acid transmembrane transporter activity"/>
    <property type="evidence" value="ECO:0007669"/>
    <property type="project" value="TreeGrafter"/>
</dbReference>
<keyword evidence="3 5" id="KW-1133">Transmembrane helix</keyword>
<comment type="subcellular location">
    <subcellularLocation>
        <location evidence="1">Membrane</location>
        <topology evidence="1">Multi-pass membrane protein</topology>
    </subcellularLocation>
</comment>